<dbReference type="SUPFAM" id="SSF55781">
    <property type="entry name" value="GAF domain-like"/>
    <property type="match status" value="1"/>
</dbReference>
<dbReference type="PROSITE" id="PS51077">
    <property type="entry name" value="HTH_ICLR"/>
    <property type="match status" value="1"/>
</dbReference>
<proteinExistence type="predicted"/>
<evidence type="ECO:0000256" key="3">
    <source>
        <dbReference type="ARBA" id="ARBA00023163"/>
    </source>
</evidence>
<dbReference type="InterPro" id="IPR036390">
    <property type="entry name" value="WH_DNA-bd_sf"/>
</dbReference>
<evidence type="ECO:0000259" key="4">
    <source>
        <dbReference type="PROSITE" id="PS51077"/>
    </source>
</evidence>
<dbReference type="PROSITE" id="PS51078">
    <property type="entry name" value="ICLR_ED"/>
    <property type="match status" value="1"/>
</dbReference>
<dbReference type="InterPro" id="IPR014757">
    <property type="entry name" value="Tscrpt_reg_IclR_C"/>
</dbReference>
<dbReference type="AlphaFoldDB" id="A0A387FYB2"/>
<evidence type="ECO:0000313" key="6">
    <source>
        <dbReference type="EMBL" id="AYG61044.1"/>
    </source>
</evidence>
<name>A0A387FYB2_9HYPH</name>
<feature type="domain" description="HTH iclR-type" evidence="4">
    <location>
        <begin position="15"/>
        <end position="76"/>
    </location>
</feature>
<sequence>MIDDTNETAGSKHTIPVIDRMMDVLGQLERRSNGATIRELTAQLSLPRTTIYRILNTLQGHDMVRRDDNGSYTLGRRLLTLASHVVASVSDIDIAAIGQPFLDRLSAELGEGSKLSVIDQDGILVVAASQGRREYALTVAPGQRMPIHAGAASKLLLAHLPADELAIWLAKPLIGYTPKSITDPKRLASELVRIKRLGWAQDRGENAPSIHAFAAPVFTKTGRLAAAISVPFLAGAEPSRMEEIRIAAIDAARAMSEAMPV</sequence>
<accession>A0A387FYB2</accession>
<dbReference type="Pfam" id="PF01614">
    <property type="entry name" value="IclR_C"/>
    <property type="match status" value="1"/>
</dbReference>
<dbReference type="Gene3D" id="1.10.10.10">
    <property type="entry name" value="Winged helix-like DNA-binding domain superfamily/Winged helix DNA-binding domain"/>
    <property type="match status" value="1"/>
</dbReference>
<dbReference type="GO" id="GO:0003700">
    <property type="term" value="F:DNA-binding transcription factor activity"/>
    <property type="evidence" value="ECO:0007669"/>
    <property type="project" value="TreeGrafter"/>
</dbReference>
<dbReference type="KEGG" id="rjg:CCGE525_21140"/>
<organism evidence="6 7">
    <name type="scientific">Rhizobium jaguaris</name>
    <dbReference type="NCBI Taxonomy" id="1312183"/>
    <lineage>
        <taxon>Bacteria</taxon>
        <taxon>Pseudomonadati</taxon>
        <taxon>Pseudomonadota</taxon>
        <taxon>Alphaproteobacteria</taxon>
        <taxon>Hyphomicrobiales</taxon>
        <taxon>Rhizobiaceae</taxon>
        <taxon>Rhizobium/Agrobacterium group</taxon>
        <taxon>Rhizobium</taxon>
    </lineage>
</organism>
<gene>
    <name evidence="6" type="ORF">CCGE525_21140</name>
</gene>
<dbReference type="Gene3D" id="3.30.450.40">
    <property type="match status" value="1"/>
</dbReference>
<dbReference type="RefSeq" id="WP_120706007.1">
    <property type="nucleotide sequence ID" value="NZ_CP032694.1"/>
</dbReference>
<protein>
    <submittedName>
        <fullName evidence="6">IclR family transcriptional regulator</fullName>
    </submittedName>
</protein>
<dbReference type="InterPro" id="IPR005471">
    <property type="entry name" value="Tscrpt_reg_IclR_N"/>
</dbReference>
<dbReference type="InterPro" id="IPR036388">
    <property type="entry name" value="WH-like_DNA-bd_sf"/>
</dbReference>
<keyword evidence="7" id="KW-1185">Reference proteome</keyword>
<dbReference type="InterPro" id="IPR029016">
    <property type="entry name" value="GAF-like_dom_sf"/>
</dbReference>
<dbReference type="EMBL" id="CP032694">
    <property type="protein sequence ID" value="AYG61044.1"/>
    <property type="molecule type" value="Genomic_DNA"/>
</dbReference>
<dbReference type="SUPFAM" id="SSF46785">
    <property type="entry name" value="Winged helix' DNA-binding domain"/>
    <property type="match status" value="1"/>
</dbReference>
<dbReference type="Pfam" id="PF09339">
    <property type="entry name" value="HTH_IclR"/>
    <property type="match status" value="1"/>
</dbReference>
<keyword evidence="1" id="KW-0805">Transcription regulation</keyword>
<keyword evidence="3" id="KW-0804">Transcription</keyword>
<dbReference type="GO" id="GO:0045892">
    <property type="term" value="P:negative regulation of DNA-templated transcription"/>
    <property type="evidence" value="ECO:0007669"/>
    <property type="project" value="TreeGrafter"/>
</dbReference>
<evidence type="ECO:0000256" key="2">
    <source>
        <dbReference type="ARBA" id="ARBA00023125"/>
    </source>
</evidence>
<dbReference type="OrthoDB" id="6057486at2"/>
<dbReference type="SMART" id="SM00346">
    <property type="entry name" value="HTH_ICLR"/>
    <property type="match status" value="1"/>
</dbReference>
<dbReference type="Proteomes" id="UP000282195">
    <property type="component" value="Chromosome"/>
</dbReference>
<feature type="domain" description="IclR-ED" evidence="5">
    <location>
        <begin position="77"/>
        <end position="261"/>
    </location>
</feature>
<evidence type="ECO:0000313" key="7">
    <source>
        <dbReference type="Proteomes" id="UP000282195"/>
    </source>
</evidence>
<dbReference type="GO" id="GO:0003677">
    <property type="term" value="F:DNA binding"/>
    <property type="evidence" value="ECO:0007669"/>
    <property type="project" value="UniProtKB-KW"/>
</dbReference>
<dbReference type="PANTHER" id="PTHR30136:SF24">
    <property type="entry name" value="HTH-TYPE TRANSCRIPTIONAL REPRESSOR ALLR"/>
    <property type="match status" value="1"/>
</dbReference>
<dbReference type="InterPro" id="IPR050707">
    <property type="entry name" value="HTH_MetabolicPath_Reg"/>
</dbReference>
<dbReference type="PANTHER" id="PTHR30136">
    <property type="entry name" value="HELIX-TURN-HELIX TRANSCRIPTIONAL REGULATOR, ICLR FAMILY"/>
    <property type="match status" value="1"/>
</dbReference>
<evidence type="ECO:0000259" key="5">
    <source>
        <dbReference type="PROSITE" id="PS51078"/>
    </source>
</evidence>
<keyword evidence="2" id="KW-0238">DNA-binding</keyword>
<evidence type="ECO:0000256" key="1">
    <source>
        <dbReference type="ARBA" id="ARBA00023015"/>
    </source>
</evidence>
<reference evidence="6 7" key="1">
    <citation type="submission" date="2018-10" db="EMBL/GenBank/DDBJ databases">
        <title>Rhizobium etli, R. leguminosarum and a new Rhizobium genospecies from Phaseolus dumosus.</title>
        <authorList>
            <person name="Ramirez-Puebla S.T."/>
            <person name="Rogel-Hernandez M.A."/>
            <person name="Guerrero G."/>
            <person name="Ormeno-Orrillo E."/>
            <person name="Martinez-Romero J.C."/>
            <person name="Negrete-Yankelevich S."/>
            <person name="Martinez-Romero E."/>
        </authorList>
    </citation>
    <scope>NUCLEOTIDE SEQUENCE [LARGE SCALE GENOMIC DNA]</scope>
    <source>
        <strain evidence="6 7">CCGE525</strain>
    </source>
</reference>